<protein>
    <submittedName>
        <fullName evidence="1">Uncharacterized protein</fullName>
    </submittedName>
</protein>
<proteinExistence type="predicted"/>
<dbReference type="Gene3D" id="1.10.10.650">
    <property type="entry name" value="RuvA domain 2-like"/>
    <property type="match status" value="1"/>
</dbReference>
<gene>
    <name evidence="1" type="ORF">CCMP2556_LOCUS48698</name>
</gene>
<name>A0ABP0RT88_9DINO</name>
<comment type="caution">
    <text evidence="1">The sequence shown here is derived from an EMBL/GenBank/DDBJ whole genome shotgun (WGS) entry which is preliminary data.</text>
</comment>
<evidence type="ECO:0000313" key="2">
    <source>
        <dbReference type="Proteomes" id="UP001642484"/>
    </source>
</evidence>
<sequence length="319" mass="36015">MEDIFGEGINQSGLEKVLAEQMDDDSDNDKQSVQSFLVDDQFGQVDDAQFGLTPSKLDWVTNVFGDTSVLRPLGELEGGDEDAPPAVHASLGAAEAAAAASLAAKQESTEADATAVEAVLPLCDALDPDVLEKSYQLPVDQAFANSQEPERWLQTYCQGQANSVRSWTDEEYQTEARWIYNQAFRSRGYERQITETAIVRVLSKLHDKKLELVYIVEHVWWMVAKALTKEDLWTIQEYDFLWQPLWKRYLLLLEWTQKLEQAGTSVPDHIKQRVQRDAICSGENIFSDDLVNMSGEDRLYCCGRLVPNPRVYIVLSNVS</sequence>
<dbReference type="EMBL" id="CAXAMN010026539">
    <property type="protein sequence ID" value="CAK9103787.1"/>
    <property type="molecule type" value="Genomic_DNA"/>
</dbReference>
<evidence type="ECO:0000313" key="1">
    <source>
        <dbReference type="EMBL" id="CAK9103787.1"/>
    </source>
</evidence>
<organism evidence="1 2">
    <name type="scientific">Durusdinium trenchii</name>
    <dbReference type="NCBI Taxonomy" id="1381693"/>
    <lineage>
        <taxon>Eukaryota</taxon>
        <taxon>Sar</taxon>
        <taxon>Alveolata</taxon>
        <taxon>Dinophyceae</taxon>
        <taxon>Suessiales</taxon>
        <taxon>Symbiodiniaceae</taxon>
        <taxon>Durusdinium</taxon>
    </lineage>
</organism>
<dbReference type="Proteomes" id="UP001642484">
    <property type="component" value="Unassembled WGS sequence"/>
</dbReference>
<dbReference type="PANTHER" id="PTHR10145:SF6">
    <property type="entry name" value="TRANSCRIPTION ELONGATION FACTOR SPT6"/>
    <property type="match status" value="1"/>
</dbReference>
<dbReference type="InterPro" id="IPR023319">
    <property type="entry name" value="Tex-like_HTH_dom_sf"/>
</dbReference>
<accession>A0ABP0RT88</accession>
<reference evidence="1 2" key="1">
    <citation type="submission" date="2024-02" db="EMBL/GenBank/DDBJ databases">
        <authorList>
            <person name="Chen Y."/>
            <person name="Shah S."/>
            <person name="Dougan E. K."/>
            <person name="Thang M."/>
            <person name="Chan C."/>
        </authorList>
    </citation>
    <scope>NUCLEOTIDE SEQUENCE [LARGE SCALE GENOMIC DNA]</scope>
</reference>
<dbReference type="PANTHER" id="PTHR10145">
    <property type="entry name" value="TRANSCRIPTION ELONGATION FACTOR SPT6"/>
    <property type="match status" value="1"/>
</dbReference>
<keyword evidence="2" id="KW-1185">Reference proteome</keyword>
<dbReference type="InterPro" id="IPR017072">
    <property type="entry name" value="TF_Spt6"/>
</dbReference>